<organism evidence="10 11">
    <name type="scientific">Acidisoma cellulosilyticum</name>
    <dbReference type="NCBI Taxonomy" id="2802395"/>
    <lineage>
        <taxon>Bacteria</taxon>
        <taxon>Pseudomonadati</taxon>
        <taxon>Pseudomonadota</taxon>
        <taxon>Alphaproteobacteria</taxon>
        <taxon>Acetobacterales</taxon>
        <taxon>Acidocellaceae</taxon>
        <taxon>Acidisoma</taxon>
    </lineage>
</organism>
<dbReference type="InterPro" id="IPR011701">
    <property type="entry name" value="MFS"/>
</dbReference>
<keyword evidence="8" id="KW-0997">Cell inner membrane</keyword>
<comment type="similarity">
    <text evidence="2 8">Belongs to the major facilitator superfamily. Bcr/CmlA family.</text>
</comment>
<dbReference type="PANTHER" id="PTHR23502:SF132">
    <property type="entry name" value="POLYAMINE TRANSPORTER 2-RELATED"/>
    <property type="match status" value="1"/>
</dbReference>
<evidence type="ECO:0000256" key="4">
    <source>
        <dbReference type="ARBA" id="ARBA00022475"/>
    </source>
</evidence>
<accession>A0A963Z2V7</accession>
<dbReference type="AlphaFoldDB" id="A0A963Z2V7"/>
<dbReference type="PANTHER" id="PTHR23502">
    <property type="entry name" value="MAJOR FACILITATOR SUPERFAMILY"/>
    <property type="match status" value="1"/>
</dbReference>
<dbReference type="InterPro" id="IPR036259">
    <property type="entry name" value="MFS_trans_sf"/>
</dbReference>
<dbReference type="GO" id="GO:0005886">
    <property type="term" value="C:plasma membrane"/>
    <property type="evidence" value="ECO:0007669"/>
    <property type="project" value="UniProtKB-SubCell"/>
</dbReference>
<comment type="caution">
    <text evidence="10">The sequence shown here is derived from an EMBL/GenBank/DDBJ whole genome shotgun (WGS) entry which is preliminary data.</text>
</comment>
<dbReference type="SUPFAM" id="SSF103473">
    <property type="entry name" value="MFS general substrate transporter"/>
    <property type="match status" value="1"/>
</dbReference>
<feature type="transmembrane region" description="Helical" evidence="8">
    <location>
        <begin position="165"/>
        <end position="184"/>
    </location>
</feature>
<sequence length="404" mass="41446">MRIPPQSPLFVILLGAMSAMPPLATDLGLPALGHIATAFHTTAGLSGLTISLFMAGFAATPLIYGPLSDRYGRKPVLMTGLLVFALASLLCALAPSIETLLIARLLEGAGAGAGITMAFAIVRDLFSGNAARTRLSMVTVVINFAPVIAPSLGAAILALTDWRGIYAALAVIAFIVVVVSFFGYGESRDPETVGSSGSLISGYRRLLGNRACVGNFLVYGFGFGSAFAYISGSSLVLIGLYHVTPAQYALLFACTALGIVFGATINGWLSARGAHHLPMLPMGIGCLILVTAILTALSLTGSVRLTVVMPLFFLVTFCFGIIAPNASHGTLDPIPEVAGVGAAVLASFQMICAAVSSAIASLLFVEFGLAAIATVMLVFAIAAGLACLVVPRQGKPHTVEAAGA</sequence>
<dbReference type="EMBL" id="JAESVA010000005">
    <property type="protein sequence ID" value="MCB8881770.1"/>
    <property type="molecule type" value="Genomic_DNA"/>
</dbReference>
<feature type="transmembrane region" description="Helical" evidence="8">
    <location>
        <begin position="43"/>
        <end position="64"/>
    </location>
</feature>
<evidence type="ECO:0000256" key="8">
    <source>
        <dbReference type="RuleBase" id="RU365088"/>
    </source>
</evidence>
<evidence type="ECO:0000256" key="1">
    <source>
        <dbReference type="ARBA" id="ARBA00004651"/>
    </source>
</evidence>
<dbReference type="InterPro" id="IPR020846">
    <property type="entry name" value="MFS_dom"/>
</dbReference>
<protein>
    <recommendedName>
        <fullName evidence="8">Bcr/CflA family efflux transporter</fullName>
    </recommendedName>
</protein>
<feature type="transmembrane region" description="Helical" evidence="8">
    <location>
        <begin position="138"/>
        <end position="159"/>
    </location>
</feature>
<feature type="domain" description="Major facilitator superfamily (MFS) profile" evidence="9">
    <location>
        <begin position="1"/>
        <end position="395"/>
    </location>
</feature>
<keyword evidence="3 8" id="KW-0813">Transport</keyword>
<dbReference type="Pfam" id="PF07690">
    <property type="entry name" value="MFS_1"/>
    <property type="match status" value="1"/>
</dbReference>
<keyword evidence="7 8" id="KW-0472">Membrane</keyword>
<dbReference type="Proteomes" id="UP000721844">
    <property type="component" value="Unassembled WGS sequence"/>
</dbReference>
<keyword evidence="4" id="KW-1003">Cell membrane</keyword>
<keyword evidence="5 8" id="KW-0812">Transmembrane</keyword>
<evidence type="ECO:0000256" key="7">
    <source>
        <dbReference type="ARBA" id="ARBA00023136"/>
    </source>
</evidence>
<dbReference type="PROSITE" id="PS50850">
    <property type="entry name" value="MFS"/>
    <property type="match status" value="1"/>
</dbReference>
<keyword evidence="6 8" id="KW-1133">Transmembrane helix</keyword>
<feature type="transmembrane region" description="Helical" evidence="8">
    <location>
        <begin position="76"/>
        <end position="97"/>
    </location>
</feature>
<comment type="caution">
    <text evidence="8">Lacks conserved residue(s) required for the propagation of feature annotation.</text>
</comment>
<feature type="transmembrane region" description="Helical" evidence="8">
    <location>
        <begin position="248"/>
        <end position="268"/>
    </location>
</feature>
<evidence type="ECO:0000259" key="9">
    <source>
        <dbReference type="PROSITE" id="PS50850"/>
    </source>
</evidence>
<feature type="transmembrane region" description="Helical" evidence="8">
    <location>
        <begin position="280"/>
        <end position="299"/>
    </location>
</feature>
<feature type="transmembrane region" description="Helical" evidence="8">
    <location>
        <begin position="369"/>
        <end position="390"/>
    </location>
</feature>
<proteinExistence type="inferred from homology"/>
<evidence type="ECO:0000256" key="6">
    <source>
        <dbReference type="ARBA" id="ARBA00022989"/>
    </source>
</evidence>
<dbReference type="NCBIfam" id="TIGR00710">
    <property type="entry name" value="efflux_Bcr_CflA"/>
    <property type="match status" value="1"/>
</dbReference>
<dbReference type="Gene3D" id="1.20.1720.10">
    <property type="entry name" value="Multidrug resistance protein D"/>
    <property type="match status" value="1"/>
</dbReference>
<feature type="transmembrane region" description="Helical" evidence="8">
    <location>
        <begin position="305"/>
        <end position="325"/>
    </location>
</feature>
<evidence type="ECO:0000256" key="2">
    <source>
        <dbReference type="ARBA" id="ARBA00006236"/>
    </source>
</evidence>
<reference evidence="10 11" key="1">
    <citation type="journal article" date="2021" name="Microorganisms">
        <title>Acidisoma silvae sp. nov. and Acidisomacellulosilytica sp. nov., Two Acidophilic Bacteria Isolated from Decaying Wood, Hydrolyzing Cellulose and Producing Poly-3-hydroxybutyrate.</title>
        <authorList>
            <person name="Mieszkin S."/>
            <person name="Pouder E."/>
            <person name="Uroz S."/>
            <person name="Simon-Colin C."/>
            <person name="Alain K."/>
        </authorList>
    </citation>
    <scope>NUCLEOTIDE SEQUENCE [LARGE SCALE GENOMIC DNA]</scope>
    <source>
        <strain evidence="10 11">HW T5.17</strain>
    </source>
</reference>
<feature type="transmembrane region" description="Helical" evidence="8">
    <location>
        <begin position="109"/>
        <end position="126"/>
    </location>
</feature>
<feature type="transmembrane region" description="Helical" evidence="8">
    <location>
        <begin position="216"/>
        <end position="242"/>
    </location>
</feature>
<dbReference type="GO" id="GO:1990961">
    <property type="term" value="P:xenobiotic detoxification by transmembrane export across the plasma membrane"/>
    <property type="evidence" value="ECO:0007669"/>
    <property type="project" value="InterPro"/>
</dbReference>
<evidence type="ECO:0000256" key="3">
    <source>
        <dbReference type="ARBA" id="ARBA00022448"/>
    </source>
</evidence>
<dbReference type="InterPro" id="IPR004812">
    <property type="entry name" value="Efflux_drug-R_Bcr/CmlA"/>
</dbReference>
<dbReference type="GO" id="GO:0042910">
    <property type="term" value="F:xenobiotic transmembrane transporter activity"/>
    <property type="evidence" value="ECO:0007669"/>
    <property type="project" value="InterPro"/>
</dbReference>
<feature type="transmembrane region" description="Helical" evidence="8">
    <location>
        <begin position="337"/>
        <end position="363"/>
    </location>
</feature>
<name>A0A963Z2V7_9PROT</name>
<evidence type="ECO:0000313" key="10">
    <source>
        <dbReference type="EMBL" id="MCB8881770.1"/>
    </source>
</evidence>
<dbReference type="RefSeq" id="WP_227308434.1">
    <property type="nucleotide sequence ID" value="NZ_JAESVA010000005.1"/>
</dbReference>
<comment type="subcellular location">
    <subcellularLocation>
        <location evidence="8">Cell inner membrane</location>
        <topology evidence="8">Multi-pass membrane protein</topology>
    </subcellularLocation>
    <subcellularLocation>
        <location evidence="1">Cell membrane</location>
        <topology evidence="1">Multi-pass membrane protein</topology>
    </subcellularLocation>
</comment>
<gene>
    <name evidence="10" type="ORF">ACELLULO517_16090</name>
</gene>
<dbReference type="CDD" id="cd17320">
    <property type="entry name" value="MFS_MdfA_MDR_like"/>
    <property type="match status" value="1"/>
</dbReference>
<evidence type="ECO:0000313" key="11">
    <source>
        <dbReference type="Proteomes" id="UP000721844"/>
    </source>
</evidence>
<keyword evidence="11" id="KW-1185">Reference proteome</keyword>
<evidence type="ECO:0000256" key="5">
    <source>
        <dbReference type="ARBA" id="ARBA00022692"/>
    </source>
</evidence>